<dbReference type="PROSITE" id="PS00723">
    <property type="entry name" value="POLYPRENYL_SYNTHASE_1"/>
    <property type="match status" value="1"/>
</dbReference>
<dbReference type="InterPro" id="IPR033749">
    <property type="entry name" value="Polyprenyl_synt_CS"/>
</dbReference>
<accession>A0AAD4GPF9</accession>
<dbReference type="GO" id="GO:0008299">
    <property type="term" value="P:isoprenoid biosynthetic process"/>
    <property type="evidence" value="ECO:0007669"/>
    <property type="project" value="InterPro"/>
</dbReference>
<evidence type="ECO:0000313" key="6">
    <source>
        <dbReference type="Proteomes" id="UP001194746"/>
    </source>
</evidence>
<name>A0AAD4GPF9_ASPNN</name>
<keyword evidence="1 4" id="KW-0808">Transferase</keyword>
<reference evidence="5" key="2">
    <citation type="submission" date="2020-02" db="EMBL/GenBank/DDBJ databases">
        <authorList>
            <person name="Gilchrist C.L.M."/>
            <person name="Chooi Y.-H."/>
        </authorList>
    </citation>
    <scope>NUCLEOTIDE SEQUENCE</scope>
    <source>
        <strain evidence="5">MST-FP2251</strain>
    </source>
</reference>
<keyword evidence="2" id="KW-0479">Metal-binding</keyword>
<dbReference type="EMBL" id="VCAU01000101">
    <property type="protein sequence ID" value="KAF9885194.1"/>
    <property type="molecule type" value="Genomic_DNA"/>
</dbReference>
<reference evidence="5" key="1">
    <citation type="journal article" date="2019" name="Beilstein J. Org. Chem.">
        <title>Nanangenines: drimane sesquiterpenoids as the dominant metabolite cohort of a novel Australian fungus, Aspergillus nanangensis.</title>
        <authorList>
            <person name="Lacey H.J."/>
            <person name="Gilchrist C.L.M."/>
            <person name="Crombie A."/>
            <person name="Kalaitzis J.A."/>
            <person name="Vuong D."/>
            <person name="Rutledge P.J."/>
            <person name="Turner P."/>
            <person name="Pitt J.I."/>
            <person name="Lacey E."/>
            <person name="Chooi Y.H."/>
            <person name="Piggott A.M."/>
        </authorList>
    </citation>
    <scope>NUCLEOTIDE SEQUENCE</scope>
    <source>
        <strain evidence="5">MST-FP2251</strain>
    </source>
</reference>
<comment type="similarity">
    <text evidence="4">Belongs to the FPP/GGPP synthase family.</text>
</comment>
<sequence>MEFLYSDPIDPKAVAESCGRAPPVTKSQQDISIPRKMDTEKAPPTGVESGKMIMSRPIEYLHTLPSKNVRGLLADALSSWFKLSRETVDCIERIISHLHSASLLIDDIEDGSGLRRGKPVAHHIFGSAQTYNSASYLFVMAVDEAFQLNQPESHGHFLETGGLFCMLGRLLYAESEKPNSFSLEHLCEFLIVLGQFFQIRDDHMNLVSAQYKDQKGFAEDLDEGKYSFPLIHFLENTPGRMMIESIMHQWHRQGM</sequence>
<evidence type="ECO:0000256" key="1">
    <source>
        <dbReference type="ARBA" id="ARBA00022679"/>
    </source>
</evidence>
<dbReference type="PANTHER" id="PTHR12001">
    <property type="entry name" value="GERANYLGERANYL PYROPHOSPHATE SYNTHASE"/>
    <property type="match status" value="1"/>
</dbReference>
<keyword evidence="6" id="KW-1185">Reference proteome</keyword>
<gene>
    <name evidence="5" type="ORF">FE257_000645</name>
</gene>
<evidence type="ECO:0000313" key="5">
    <source>
        <dbReference type="EMBL" id="KAF9885194.1"/>
    </source>
</evidence>
<dbReference type="Gene3D" id="1.10.600.10">
    <property type="entry name" value="Farnesyl Diphosphate Synthase"/>
    <property type="match status" value="2"/>
</dbReference>
<evidence type="ECO:0000256" key="4">
    <source>
        <dbReference type="RuleBase" id="RU004466"/>
    </source>
</evidence>
<dbReference type="GO" id="GO:0004659">
    <property type="term" value="F:prenyltransferase activity"/>
    <property type="evidence" value="ECO:0007669"/>
    <property type="project" value="InterPro"/>
</dbReference>
<dbReference type="Pfam" id="PF00348">
    <property type="entry name" value="polyprenyl_synt"/>
    <property type="match status" value="2"/>
</dbReference>
<evidence type="ECO:0000256" key="2">
    <source>
        <dbReference type="ARBA" id="ARBA00022723"/>
    </source>
</evidence>
<comment type="caution">
    <text evidence="5">The sequence shown here is derived from an EMBL/GenBank/DDBJ whole genome shotgun (WGS) entry which is preliminary data.</text>
</comment>
<dbReference type="SUPFAM" id="SSF48576">
    <property type="entry name" value="Terpenoid synthases"/>
    <property type="match status" value="1"/>
</dbReference>
<keyword evidence="3" id="KW-0460">Magnesium</keyword>
<organism evidence="5 6">
    <name type="scientific">Aspergillus nanangensis</name>
    <dbReference type="NCBI Taxonomy" id="2582783"/>
    <lineage>
        <taxon>Eukaryota</taxon>
        <taxon>Fungi</taxon>
        <taxon>Dikarya</taxon>
        <taxon>Ascomycota</taxon>
        <taxon>Pezizomycotina</taxon>
        <taxon>Eurotiomycetes</taxon>
        <taxon>Eurotiomycetidae</taxon>
        <taxon>Eurotiales</taxon>
        <taxon>Aspergillaceae</taxon>
        <taxon>Aspergillus</taxon>
        <taxon>Aspergillus subgen. Circumdati</taxon>
    </lineage>
</organism>
<dbReference type="Proteomes" id="UP001194746">
    <property type="component" value="Unassembled WGS sequence"/>
</dbReference>
<dbReference type="GO" id="GO:0046165">
    <property type="term" value="P:alcohol biosynthetic process"/>
    <property type="evidence" value="ECO:0007669"/>
    <property type="project" value="UniProtKB-ARBA"/>
</dbReference>
<dbReference type="AlphaFoldDB" id="A0AAD4GPF9"/>
<dbReference type="PANTHER" id="PTHR12001:SF44">
    <property type="entry name" value="GERANYLGERANYL PYROPHOSPHATE SYNTHASE"/>
    <property type="match status" value="1"/>
</dbReference>
<protein>
    <submittedName>
        <fullName evidence="5">Uncharacterized protein</fullName>
    </submittedName>
</protein>
<dbReference type="GO" id="GO:0046872">
    <property type="term" value="F:metal ion binding"/>
    <property type="evidence" value="ECO:0007669"/>
    <property type="project" value="UniProtKB-KW"/>
</dbReference>
<evidence type="ECO:0000256" key="3">
    <source>
        <dbReference type="ARBA" id="ARBA00022842"/>
    </source>
</evidence>
<dbReference type="InterPro" id="IPR008949">
    <property type="entry name" value="Isoprenoid_synthase_dom_sf"/>
</dbReference>
<dbReference type="InterPro" id="IPR000092">
    <property type="entry name" value="Polyprenyl_synt"/>
</dbReference>
<dbReference type="GO" id="GO:0043386">
    <property type="term" value="P:mycotoxin biosynthetic process"/>
    <property type="evidence" value="ECO:0007669"/>
    <property type="project" value="UniProtKB-ARBA"/>
</dbReference>
<proteinExistence type="inferred from homology"/>